<keyword evidence="2 4" id="KW-0808">Transferase</keyword>
<dbReference type="KEGG" id="pef:A7E78_05150"/>
<dbReference type="GO" id="GO:0031388">
    <property type="term" value="P:organic acid phosphorylation"/>
    <property type="evidence" value="ECO:0007669"/>
    <property type="project" value="UniProtKB-UniRule"/>
</dbReference>
<comment type="similarity">
    <text evidence="1 4">Belongs to the glycerate kinase type-1 family.</text>
</comment>
<evidence type="ECO:0000256" key="2">
    <source>
        <dbReference type="ARBA" id="ARBA00022679"/>
    </source>
</evidence>
<keyword evidence="3 4" id="KW-0418">Kinase</keyword>
<name>A0A1L3GMY1_9BACT</name>
<protein>
    <recommendedName>
        <fullName evidence="7">Glycerate kinase</fullName>
    </recommendedName>
</protein>
<accession>A0A1L3GMY1</accession>
<evidence type="ECO:0000256" key="3">
    <source>
        <dbReference type="ARBA" id="ARBA00022777"/>
    </source>
</evidence>
<dbReference type="Gene3D" id="3.40.50.10350">
    <property type="entry name" value="Glycerate kinase, domain 1"/>
    <property type="match status" value="1"/>
</dbReference>
<gene>
    <name evidence="5" type="ORF">A7E78_05150</name>
</gene>
<dbReference type="PANTHER" id="PTHR21599:SF0">
    <property type="entry name" value="GLYCERATE KINASE"/>
    <property type="match status" value="1"/>
</dbReference>
<dbReference type="PIRSF" id="PIRSF006078">
    <property type="entry name" value="GlxK"/>
    <property type="match status" value="1"/>
</dbReference>
<dbReference type="InterPro" id="IPR018197">
    <property type="entry name" value="Glycerate_kinase_RE-like"/>
</dbReference>
<dbReference type="RefSeq" id="WP_072283246.1">
    <property type="nucleotide sequence ID" value="NZ_CP015519.1"/>
</dbReference>
<dbReference type="AlphaFoldDB" id="A0A1L3GMY1"/>
<dbReference type="Pfam" id="PF02595">
    <property type="entry name" value="Gly_kinase"/>
    <property type="match status" value="1"/>
</dbReference>
<dbReference type="NCBIfam" id="TIGR00045">
    <property type="entry name" value="glycerate kinase"/>
    <property type="match status" value="1"/>
</dbReference>
<dbReference type="InterPro" id="IPR004381">
    <property type="entry name" value="Glycerate_kinase"/>
</dbReference>
<sequence length="372" mass="39121">MKIILAFDSFKGSLSAKTACRVVADKLRAIKPGWQVVSLPLADGGEGTAATLVESCRGRWQVVEKVMGPLSTMRFTSSYGWLPGDIAVVEMARASGLTLLDNTQRNPLLTTSYGAGQLLAAAVKAGAKRIILTLGGSATVDAGTGAARALGWRFLDDKGKEVPLGGGGLCRIAQLQRPKGDLPPMEVWCDVRNPLLGPEGAARVFGPQKGADQVMVAELEEGLQHIAELVASQLGLPFYDVPGDGAAGGFGFGARAFFDAQLVSGAHKVMGLVGLEKELEAADWVITGEGCLDEQSLQGKVVGEVTRLAQSQSVKVAVLSGRMLLEAGRCREVGLALCEPVMTRGMNIETAMEQAESLLAAATERLLGRFDE</sequence>
<evidence type="ECO:0000256" key="4">
    <source>
        <dbReference type="PIRNR" id="PIRNR006078"/>
    </source>
</evidence>
<dbReference type="EMBL" id="CP015519">
    <property type="protein sequence ID" value="APG27282.1"/>
    <property type="molecule type" value="Genomic_DNA"/>
</dbReference>
<evidence type="ECO:0000313" key="5">
    <source>
        <dbReference type="EMBL" id="APG27282.1"/>
    </source>
</evidence>
<organism evidence="5 6">
    <name type="scientific">Syntrophotalea acetylenivorans</name>
    <dbReference type="NCBI Taxonomy" id="1842532"/>
    <lineage>
        <taxon>Bacteria</taxon>
        <taxon>Pseudomonadati</taxon>
        <taxon>Thermodesulfobacteriota</taxon>
        <taxon>Desulfuromonadia</taxon>
        <taxon>Desulfuromonadales</taxon>
        <taxon>Syntrophotaleaceae</taxon>
        <taxon>Syntrophotalea</taxon>
    </lineage>
</organism>
<dbReference type="InterPro" id="IPR018193">
    <property type="entry name" value="Glyc_kinase_flavodox-like_fold"/>
</dbReference>
<dbReference type="Proteomes" id="UP000182517">
    <property type="component" value="Chromosome"/>
</dbReference>
<proteinExistence type="inferred from homology"/>
<dbReference type="OrthoDB" id="9774290at2"/>
<evidence type="ECO:0008006" key="7">
    <source>
        <dbReference type="Google" id="ProtNLM"/>
    </source>
</evidence>
<dbReference type="InterPro" id="IPR036129">
    <property type="entry name" value="Glycerate_kinase_sf"/>
</dbReference>
<dbReference type="STRING" id="1842532.A7E78_05150"/>
<keyword evidence="6" id="KW-1185">Reference proteome</keyword>
<dbReference type="Gene3D" id="3.90.1510.10">
    <property type="entry name" value="Glycerate kinase, domain 2"/>
    <property type="match status" value="1"/>
</dbReference>
<dbReference type="GO" id="GO:0008887">
    <property type="term" value="F:glycerate kinase activity"/>
    <property type="evidence" value="ECO:0007669"/>
    <property type="project" value="UniProtKB-UniRule"/>
</dbReference>
<reference evidence="5 6" key="1">
    <citation type="journal article" date="2017" name="Genome Announc.">
        <title>Complete Genome Sequences of Two Acetylene-Fermenting Pelobacter acetylenicus Strains.</title>
        <authorList>
            <person name="Sutton J.M."/>
            <person name="Baesman S.M."/>
            <person name="Fierst J.L."/>
            <person name="Poret-Peterson A.T."/>
            <person name="Oremland R.S."/>
            <person name="Dunlap D.S."/>
            <person name="Akob D.M."/>
        </authorList>
    </citation>
    <scope>NUCLEOTIDE SEQUENCE [LARGE SCALE GENOMIC DNA]</scope>
    <source>
        <strain evidence="5 6">SFB93</strain>
    </source>
</reference>
<dbReference type="SUPFAM" id="SSF110738">
    <property type="entry name" value="Glycerate kinase I"/>
    <property type="match status" value="1"/>
</dbReference>
<dbReference type="PANTHER" id="PTHR21599">
    <property type="entry name" value="GLYCERATE KINASE"/>
    <property type="match status" value="1"/>
</dbReference>
<evidence type="ECO:0000256" key="1">
    <source>
        <dbReference type="ARBA" id="ARBA00006284"/>
    </source>
</evidence>
<evidence type="ECO:0000313" key="6">
    <source>
        <dbReference type="Proteomes" id="UP000182517"/>
    </source>
</evidence>